<dbReference type="RefSeq" id="WP_205088242.1">
    <property type="nucleotide sequence ID" value="NZ_JACJLA010000016.1"/>
</dbReference>
<dbReference type="InterPro" id="IPR041685">
    <property type="entry name" value="AAA_GajA/Old/RecF-like"/>
</dbReference>
<dbReference type="Pfam" id="PF13175">
    <property type="entry name" value="AAA_15"/>
    <property type="match status" value="1"/>
</dbReference>
<dbReference type="Pfam" id="PF20469">
    <property type="entry name" value="OLD-like_TOPRIM"/>
    <property type="match status" value="1"/>
</dbReference>
<dbReference type="PANTHER" id="PTHR43581">
    <property type="entry name" value="ATP/GTP PHOSPHATASE"/>
    <property type="match status" value="1"/>
</dbReference>
<evidence type="ECO:0000313" key="3">
    <source>
        <dbReference type="EMBL" id="MBM6913298.1"/>
    </source>
</evidence>
<keyword evidence="4" id="KW-1185">Reference proteome</keyword>
<evidence type="ECO:0000259" key="1">
    <source>
        <dbReference type="Pfam" id="PF13175"/>
    </source>
</evidence>
<dbReference type="InterPro" id="IPR051396">
    <property type="entry name" value="Bact_Antivir_Def_Nuclease"/>
</dbReference>
<dbReference type="InterPro" id="IPR027417">
    <property type="entry name" value="P-loop_NTPase"/>
</dbReference>
<name>A0ABS2GJG8_9FIRM</name>
<dbReference type="InterPro" id="IPR034139">
    <property type="entry name" value="TOPRIM_OLD"/>
</dbReference>
<reference evidence="3 4" key="1">
    <citation type="journal article" date="2021" name="Sci. Rep.">
        <title>The distribution of antibiotic resistance genes in chicken gut microbiota commensals.</title>
        <authorList>
            <person name="Juricova H."/>
            <person name="Matiasovicova J."/>
            <person name="Kubasova T."/>
            <person name="Cejkova D."/>
            <person name="Rychlik I."/>
        </authorList>
    </citation>
    <scope>NUCLEOTIDE SEQUENCE [LARGE SCALE GENOMIC DNA]</scope>
    <source>
        <strain evidence="3 4">An537</strain>
    </source>
</reference>
<protein>
    <submittedName>
        <fullName evidence="3">AAA family ATPase</fullName>
    </submittedName>
</protein>
<evidence type="ECO:0000259" key="2">
    <source>
        <dbReference type="Pfam" id="PF20469"/>
    </source>
</evidence>
<dbReference type="EMBL" id="JACJLA010000016">
    <property type="protein sequence ID" value="MBM6913298.1"/>
    <property type="molecule type" value="Genomic_DNA"/>
</dbReference>
<feature type="domain" description="Endonuclease GajA/Old nuclease/RecF-like AAA" evidence="1">
    <location>
        <begin position="1"/>
        <end position="67"/>
    </location>
</feature>
<sequence>MFLQWIRVENYRNLQEVTVQFHKQYNYFVGENAIGKSNLLDLLSILANTKGFDEKDFFEIHKPIRITMEIELEEAEQGTYWDEDDRTVNTITLVAEQLLQEVYPRLYRQTDTKRRPLPLALFRKICYVSHRDTSIASLYEIRQSTLAGLEKQLHQFLSPKGLPDSAEKGCQGLVGESISLSALTAPVDLCRGYVPAGISLMERLLTMLAYHERMSDCGYTPDTEQLLLVVQLKMLAYLYERSQSMAANLRESLVYVSGDRCYLPLLVSVDEPEIRLNPYLQRAVLSCYRKLLSNESSSFSALLKGLFGIDGLRGQLFIVTHATDALIDDYRNIIRFYRDTNGHIATACGASFFFPRELEKHLIMHFPEAKEALYARAIILVEGETEYGSFRGFGEHIGVDFDYYGICLINARGESSISKLAKLFRRFSIPTVVLYDQDVSEKYSRNSKNIFFTDTLCFESEIVTHLLGRKRRDILDKIVADLVEDGHGTVTRDMLKRGLAKLSVQRTQISPRRLSHISDRQYKDLKEYYFSWFYSNKGVIVGRRIAYHLTDELIPPVFKAVICRARDLALHHEQKEDSHDRDEI</sequence>
<gene>
    <name evidence="3" type="ORF">H6A01_08195</name>
</gene>
<dbReference type="CDD" id="cd01026">
    <property type="entry name" value="TOPRIM_OLD"/>
    <property type="match status" value="1"/>
</dbReference>
<dbReference type="Gene3D" id="3.40.50.300">
    <property type="entry name" value="P-loop containing nucleotide triphosphate hydrolases"/>
    <property type="match status" value="1"/>
</dbReference>
<dbReference type="PANTHER" id="PTHR43581:SF4">
    <property type="entry name" value="ATP_GTP PHOSPHATASE"/>
    <property type="match status" value="1"/>
</dbReference>
<evidence type="ECO:0000313" key="4">
    <source>
        <dbReference type="Proteomes" id="UP000707138"/>
    </source>
</evidence>
<accession>A0ABS2GJG8</accession>
<proteinExistence type="predicted"/>
<dbReference type="SUPFAM" id="SSF52540">
    <property type="entry name" value="P-loop containing nucleoside triphosphate hydrolases"/>
    <property type="match status" value="1"/>
</dbReference>
<feature type="domain" description="OLD protein-like TOPRIM" evidence="2">
    <location>
        <begin position="373"/>
        <end position="438"/>
    </location>
</feature>
<dbReference type="Proteomes" id="UP000707138">
    <property type="component" value="Unassembled WGS sequence"/>
</dbReference>
<comment type="caution">
    <text evidence="3">The sequence shown here is derived from an EMBL/GenBank/DDBJ whole genome shotgun (WGS) entry which is preliminary data.</text>
</comment>
<organism evidence="3 4">
    <name type="scientific">Veillonella magna</name>
    <dbReference type="NCBI Taxonomy" id="464322"/>
    <lineage>
        <taxon>Bacteria</taxon>
        <taxon>Bacillati</taxon>
        <taxon>Bacillota</taxon>
        <taxon>Negativicutes</taxon>
        <taxon>Veillonellales</taxon>
        <taxon>Veillonellaceae</taxon>
        <taxon>Veillonella</taxon>
    </lineage>
</organism>